<dbReference type="AlphaFoldDB" id="E2AG31"/>
<dbReference type="InterPro" id="IPR002018">
    <property type="entry name" value="CarbesteraseB"/>
</dbReference>
<keyword evidence="5" id="KW-1015">Disulfide bond</keyword>
<feature type="domain" description="Carboxylesterase type B" evidence="8">
    <location>
        <begin position="2"/>
        <end position="161"/>
    </location>
</feature>
<keyword evidence="3" id="KW-0719">Serine esterase</keyword>
<sequence>DPVPPEPWSGSRDASKYGNVAVQIDIIQKSEIIGDEDCLYLNVFTTDIKSSEKRPVMVWIHGGGFFFGSGDSTLYGPDYIVKKDVVLVTLNYRLGVLGFLNLYDKVATGNQGLKDVILALHWVQENISEFGGDSENVTIFGESAGGAIVHYLTLSPLSEGAYLSMYT</sequence>
<keyword evidence="4 7" id="KW-0378">Hydrolase</keyword>
<dbReference type="InterPro" id="IPR029058">
    <property type="entry name" value="AB_hydrolase_fold"/>
</dbReference>
<dbReference type="PROSITE" id="PS01173">
    <property type="entry name" value="LIPASE_GDXG_HIS"/>
    <property type="match status" value="1"/>
</dbReference>
<dbReference type="PANTHER" id="PTHR43142:SF1">
    <property type="entry name" value="CARBOXYLIC ESTER HYDROLASE"/>
    <property type="match status" value="1"/>
</dbReference>
<dbReference type="STRING" id="104421.E2AG31"/>
<keyword evidence="6" id="KW-0325">Glycoprotein</keyword>
<dbReference type="EC" id="3.1.1.-" evidence="7"/>
<evidence type="ECO:0000256" key="1">
    <source>
        <dbReference type="ARBA" id="ARBA00005964"/>
    </source>
</evidence>
<proteinExistence type="inferred from homology"/>
<feature type="non-terminal residue" evidence="9">
    <location>
        <position position="1"/>
    </location>
</feature>
<accession>E2AG31</accession>
<dbReference type="InParanoid" id="E2AG31"/>
<dbReference type="Pfam" id="PF00135">
    <property type="entry name" value="COesterase"/>
    <property type="match status" value="1"/>
</dbReference>
<organism evidence="10">
    <name type="scientific">Camponotus floridanus</name>
    <name type="common">Florida carpenter ant</name>
    <dbReference type="NCBI Taxonomy" id="104421"/>
    <lineage>
        <taxon>Eukaryota</taxon>
        <taxon>Metazoa</taxon>
        <taxon>Ecdysozoa</taxon>
        <taxon>Arthropoda</taxon>
        <taxon>Hexapoda</taxon>
        <taxon>Insecta</taxon>
        <taxon>Pterygota</taxon>
        <taxon>Neoptera</taxon>
        <taxon>Endopterygota</taxon>
        <taxon>Hymenoptera</taxon>
        <taxon>Apocrita</taxon>
        <taxon>Aculeata</taxon>
        <taxon>Formicoidea</taxon>
        <taxon>Formicidae</taxon>
        <taxon>Formicinae</taxon>
        <taxon>Camponotus</taxon>
    </lineage>
</organism>
<protein>
    <recommendedName>
        <fullName evidence="7">Carboxylic ester hydrolase</fullName>
        <ecNumber evidence="7">3.1.1.-</ecNumber>
    </recommendedName>
</protein>
<dbReference type="EMBL" id="GL439257">
    <property type="protein sequence ID" value="EFN67608.1"/>
    <property type="molecule type" value="Genomic_DNA"/>
</dbReference>
<dbReference type="OrthoDB" id="19653at2759"/>
<dbReference type="Proteomes" id="UP000000311">
    <property type="component" value="Unassembled WGS sequence"/>
</dbReference>
<evidence type="ECO:0000256" key="4">
    <source>
        <dbReference type="ARBA" id="ARBA00022801"/>
    </source>
</evidence>
<dbReference type="PROSITE" id="PS00122">
    <property type="entry name" value="CARBOXYLESTERASE_B_1"/>
    <property type="match status" value="1"/>
</dbReference>
<reference evidence="9 10" key="1">
    <citation type="journal article" date="2010" name="Science">
        <title>Genomic comparison of the ants Camponotus floridanus and Harpegnathos saltator.</title>
        <authorList>
            <person name="Bonasio R."/>
            <person name="Zhang G."/>
            <person name="Ye C."/>
            <person name="Mutti N.S."/>
            <person name="Fang X."/>
            <person name="Qin N."/>
            <person name="Donahue G."/>
            <person name="Yang P."/>
            <person name="Li Q."/>
            <person name="Li C."/>
            <person name="Zhang P."/>
            <person name="Huang Z."/>
            <person name="Berger S.L."/>
            <person name="Reinberg D."/>
            <person name="Wang J."/>
            <person name="Liebig J."/>
        </authorList>
    </citation>
    <scope>NUCLEOTIDE SEQUENCE [LARGE SCALE GENOMIC DNA]</scope>
    <source>
        <strain evidence="10">C129</strain>
    </source>
</reference>
<dbReference type="GO" id="GO:0052689">
    <property type="term" value="F:carboxylic ester hydrolase activity"/>
    <property type="evidence" value="ECO:0007669"/>
    <property type="project" value="UniProtKB-KW"/>
</dbReference>
<dbReference type="PANTHER" id="PTHR43142">
    <property type="entry name" value="CARBOXYLIC ESTER HYDROLASE"/>
    <property type="match status" value="1"/>
</dbReference>
<name>E2AG31_CAMFO</name>
<evidence type="ECO:0000259" key="8">
    <source>
        <dbReference type="Pfam" id="PF00135"/>
    </source>
</evidence>
<evidence type="ECO:0000313" key="10">
    <source>
        <dbReference type="Proteomes" id="UP000000311"/>
    </source>
</evidence>
<gene>
    <name evidence="9" type="ORF">EAG_06930</name>
</gene>
<comment type="similarity">
    <text evidence="1 7">Belongs to the type-B carboxylesterase/lipase family.</text>
</comment>
<dbReference type="Gene3D" id="3.40.50.1820">
    <property type="entry name" value="alpha/beta hydrolase"/>
    <property type="match status" value="1"/>
</dbReference>
<evidence type="ECO:0000256" key="3">
    <source>
        <dbReference type="ARBA" id="ARBA00022487"/>
    </source>
</evidence>
<dbReference type="InterPro" id="IPR002168">
    <property type="entry name" value="Lipase_GDXG_HIS_AS"/>
</dbReference>
<evidence type="ECO:0000313" key="9">
    <source>
        <dbReference type="EMBL" id="EFN67608.1"/>
    </source>
</evidence>
<evidence type="ECO:0000256" key="5">
    <source>
        <dbReference type="ARBA" id="ARBA00023157"/>
    </source>
</evidence>
<comment type="similarity">
    <text evidence="2">Belongs to the 'GDXG' lipolytic enzyme family.</text>
</comment>
<dbReference type="OMA" id="HYLLMAP"/>
<dbReference type="InterPro" id="IPR019826">
    <property type="entry name" value="Carboxylesterase_B_AS"/>
</dbReference>
<evidence type="ECO:0000256" key="2">
    <source>
        <dbReference type="ARBA" id="ARBA00010515"/>
    </source>
</evidence>
<evidence type="ECO:0000256" key="7">
    <source>
        <dbReference type="RuleBase" id="RU361235"/>
    </source>
</evidence>
<keyword evidence="10" id="KW-1185">Reference proteome</keyword>
<dbReference type="SUPFAM" id="SSF53474">
    <property type="entry name" value="alpha/beta-Hydrolases"/>
    <property type="match status" value="1"/>
</dbReference>
<evidence type="ECO:0000256" key="6">
    <source>
        <dbReference type="ARBA" id="ARBA00023180"/>
    </source>
</evidence>